<dbReference type="RefSeq" id="WP_066646003.1">
    <property type="nucleotide sequence ID" value="NZ_CP060286.1"/>
</dbReference>
<feature type="transmembrane region" description="Helical" evidence="13">
    <location>
        <begin position="12"/>
        <end position="33"/>
    </location>
</feature>
<evidence type="ECO:0000256" key="9">
    <source>
        <dbReference type="ARBA" id="ARBA00023588"/>
    </source>
</evidence>
<dbReference type="Proteomes" id="UP000515909">
    <property type="component" value="Chromosome"/>
</dbReference>
<evidence type="ECO:0000256" key="7">
    <source>
        <dbReference type="ARBA" id="ARBA00023136"/>
    </source>
</evidence>
<keyword evidence="5" id="KW-0732">Signal</keyword>
<evidence type="ECO:0000256" key="4">
    <source>
        <dbReference type="ARBA" id="ARBA00022692"/>
    </source>
</evidence>
<sequence>MLKNLSFLNMLVWNLVIVGLWHVVVFLICIKLPKSSFDPAKERYAPKEWEHGGRWYRDTLKIQVWKDRVPQHIGKNGFSKRHLTEMSVEYLDEFILETCRGEWMHLKNCICAVVALIINPLLVGIIMSFLIMLANAPFAAVQRYNRFRLLILRKRRLRESRASGVEQNTVTA</sequence>
<keyword evidence="4 13" id="KW-0812">Transmembrane</keyword>
<dbReference type="GO" id="GO:0005886">
    <property type="term" value="C:plasma membrane"/>
    <property type="evidence" value="ECO:0007669"/>
    <property type="project" value="UniProtKB-SubCell"/>
</dbReference>
<evidence type="ECO:0000256" key="11">
    <source>
        <dbReference type="ARBA" id="ARBA00023667"/>
    </source>
</evidence>
<evidence type="ECO:0000313" key="16">
    <source>
        <dbReference type="Proteomes" id="UP000469440"/>
    </source>
</evidence>
<feature type="transmembrane region" description="Helical" evidence="13">
    <location>
        <begin position="110"/>
        <end position="134"/>
    </location>
</feature>
<evidence type="ECO:0000256" key="3">
    <source>
        <dbReference type="ARBA" id="ARBA00022679"/>
    </source>
</evidence>
<organism evidence="14 16">
    <name type="scientific">Caproicibacter fermentans</name>
    <dbReference type="NCBI Taxonomy" id="2576756"/>
    <lineage>
        <taxon>Bacteria</taxon>
        <taxon>Bacillati</taxon>
        <taxon>Bacillota</taxon>
        <taxon>Clostridia</taxon>
        <taxon>Eubacteriales</taxon>
        <taxon>Acutalibacteraceae</taxon>
        <taxon>Caproicibacter</taxon>
    </lineage>
</organism>
<evidence type="ECO:0000256" key="12">
    <source>
        <dbReference type="ARBA" id="ARBA00025324"/>
    </source>
</evidence>
<dbReference type="Proteomes" id="UP000469440">
    <property type="component" value="Unassembled WGS sequence"/>
</dbReference>
<evidence type="ECO:0000256" key="10">
    <source>
        <dbReference type="ARBA" id="ARBA00023603"/>
    </source>
</evidence>
<gene>
    <name evidence="14" type="ORF">CAFE_02680</name>
    <name evidence="15" type="ORF">HCR03_15510</name>
</gene>
<dbReference type="AlphaFoldDB" id="A0A6N8HUZ4"/>
<keyword evidence="2" id="KW-1003">Cell membrane</keyword>
<dbReference type="EMBL" id="VWXL01000010">
    <property type="protein sequence ID" value="MVB09611.1"/>
    <property type="molecule type" value="Genomic_DNA"/>
</dbReference>
<evidence type="ECO:0000256" key="13">
    <source>
        <dbReference type="SAM" id="Phobius"/>
    </source>
</evidence>
<comment type="function">
    <text evidence="12">Catalyzes the acylation of glycosyl-4,4'-diaponeurosporenoate, i.e. the esterification of glucose at the C6'' position with the carboxyl group of the C(15) fatty acid 12-methyltetradecanoic acid, to yield staphyloxanthin. This is the last step in the biosynthesis of this orange pigment, present in most staphylococci strains.</text>
</comment>
<reference evidence="15 17" key="2">
    <citation type="submission" date="2020-08" db="EMBL/GenBank/DDBJ databases">
        <title>The isolate Caproiciproducens sp. 7D4C2 produces n-caproate at mildly acidic conditions from hexoses: genome and rBOX comparison with related strains and chain-elongating bacteria.</title>
        <authorList>
            <person name="Esquivel-Elizondo S."/>
            <person name="Bagci C."/>
            <person name="Temovska M."/>
            <person name="Jeon B.S."/>
            <person name="Bessarab I."/>
            <person name="Williams R.B.H."/>
            <person name="Huson D.H."/>
            <person name="Angenent L.T."/>
        </authorList>
    </citation>
    <scope>NUCLEOTIDE SEQUENCE [LARGE SCALE GENOMIC DNA]</scope>
    <source>
        <strain evidence="15 17">7D4C2</strain>
    </source>
</reference>
<accession>A0A6N8HUZ4</accession>
<evidence type="ECO:0000256" key="2">
    <source>
        <dbReference type="ARBA" id="ARBA00022475"/>
    </source>
</evidence>
<evidence type="ECO:0000256" key="5">
    <source>
        <dbReference type="ARBA" id="ARBA00022729"/>
    </source>
</evidence>
<keyword evidence="3" id="KW-0808">Transferase</keyword>
<dbReference type="OrthoDB" id="3783432at2"/>
<dbReference type="GO" id="GO:0016746">
    <property type="term" value="F:acyltransferase activity"/>
    <property type="evidence" value="ECO:0007669"/>
    <property type="project" value="UniProtKB-KW"/>
</dbReference>
<evidence type="ECO:0000313" key="14">
    <source>
        <dbReference type="EMBL" id="MVB09611.1"/>
    </source>
</evidence>
<dbReference type="Pfam" id="PF18927">
    <property type="entry name" value="CrtO"/>
    <property type="match status" value="1"/>
</dbReference>
<evidence type="ECO:0000256" key="6">
    <source>
        <dbReference type="ARBA" id="ARBA00022989"/>
    </source>
</evidence>
<protein>
    <recommendedName>
        <fullName evidence="11">Glycosyl-4,4'-diaponeurosporenoate acyltransferase</fullName>
    </recommendedName>
</protein>
<evidence type="ECO:0000256" key="1">
    <source>
        <dbReference type="ARBA" id="ARBA00004162"/>
    </source>
</evidence>
<dbReference type="UniPathway" id="UPA00029">
    <property type="reaction ID" value="UER00560"/>
</dbReference>
<name>A0A6N8HUZ4_9FIRM</name>
<keyword evidence="7 13" id="KW-0472">Membrane</keyword>
<evidence type="ECO:0000313" key="17">
    <source>
        <dbReference type="Proteomes" id="UP000515909"/>
    </source>
</evidence>
<evidence type="ECO:0000313" key="15">
    <source>
        <dbReference type="EMBL" id="QNK40087.1"/>
    </source>
</evidence>
<dbReference type="InterPro" id="IPR044021">
    <property type="entry name" value="CrtO"/>
</dbReference>
<accession>A0A7G8T8Z6</accession>
<comment type="similarity">
    <text evidence="10">Belongs to the acyltransferase CrtO family.</text>
</comment>
<keyword evidence="8" id="KW-0012">Acyltransferase</keyword>
<keyword evidence="6 13" id="KW-1133">Transmembrane helix</keyword>
<dbReference type="KEGG" id="cfem:HCR03_15510"/>
<comment type="pathway">
    <text evidence="9">Carotenoid biosynthesis; staphyloxanthin biosynthesis; staphyloxanthin from farnesyl diphosphate: step 5/5.</text>
</comment>
<keyword evidence="16" id="KW-1185">Reference proteome</keyword>
<evidence type="ECO:0000256" key="8">
    <source>
        <dbReference type="ARBA" id="ARBA00023315"/>
    </source>
</evidence>
<reference evidence="14 16" key="1">
    <citation type="submission" date="2019-09" db="EMBL/GenBank/DDBJ databases">
        <title>Genome sequence of Clostridium sp. EA1.</title>
        <authorList>
            <person name="Poehlein A."/>
            <person name="Bengelsdorf F.R."/>
            <person name="Daniel R."/>
        </authorList>
    </citation>
    <scope>NUCLEOTIDE SEQUENCE [LARGE SCALE GENOMIC DNA]</scope>
    <source>
        <strain evidence="14 16">EA1</strain>
    </source>
</reference>
<proteinExistence type="inferred from homology"/>
<dbReference type="EMBL" id="CP060286">
    <property type="protein sequence ID" value="QNK40087.1"/>
    <property type="molecule type" value="Genomic_DNA"/>
</dbReference>
<comment type="subcellular location">
    <subcellularLocation>
        <location evidence="1">Cell membrane</location>
        <topology evidence="1">Single-pass membrane protein</topology>
    </subcellularLocation>
</comment>